<accession>A0A291JIX8</accession>
<dbReference type="KEGG" id="snl:BJD96_03345"/>
<evidence type="ECO:0000313" key="4">
    <source>
        <dbReference type="Proteomes" id="UP000254412"/>
    </source>
</evidence>
<feature type="transmembrane region" description="Helical" evidence="1">
    <location>
        <begin position="12"/>
        <end position="43"/>
    </location>
</feature>
<sequence length="77" mass="8622">MVKTMAIISNIFLVIGIIFLITLNIVMAITMFVVSLAISLVIFNTLFRHKKGMRIAINLSFIIVLVAIAFAYFTLTK</sequence>
<dbReference type="RefSeq" id="WP_096808624.1">
    <property type="nucleotide sequence ID" value="NZ_BMCF01000001.1"/>
</dbReference>
<organism evidence="3 4">
    <name type="scientific">Staphylococcus nepalensis</name>
    <dbReference type="NCBI Taxonomy" id="214473"/>
    <lineage>
        <taxon>Bacteria</taxon>
        <taxon>Bacillati</taxon>
        <taxon>Bacillota</taxon>
        <taxon>Bacilli</taxon>
        <taxon>Bacillales</taxon>
        <taxon>Staphylococcaceae</taxon>
        <taxon>Staphylococcus</taxon>
    </lineage>
</organism>
<evidence type="ECO:0000313" key="3">
    <source>
        <dbReference type="EMBL" id="SUM54425.1"/>
    </source>
</evidence>
<evidence type="ECO:0000313" key="5">
    <source>
        <dbReference type="Proteomes" id="UP000664081"/>
    </source>
</evidence>
<feature type="transmembrane region" description="Helical" evidence="1">
    <location>
        <begin position="55"/>
        <end position="75"/>
    </location>
</feature>
<protein>
    <submittedName>
        <fullName evidence="3">Uncharacterized protein</fullName>
    </submittedName>
</protein>
<name>A0A291JIX8_9STAP</name>
<dbReference type="AlphaFoldDB" id="A0A291JIX8"/>
<keyword evidence="1" id="KW-0472">Membrane</keyword>
<evidence type="ECO:0000313" key="2">
    <source>
        <dbReference type="EMBL" id="MBO1227134.1"/>
    </source>
</evidence>
<evidence type="ECO:0000256" key="1">
    <source>
        <dbReference type="SAM" id="Phobius"/>
    </source>
</evidence>
<dbReference type="Proteomes" id="UP000664081">
    <property type="component" value="Unassembled WGS sequence"/>
</dbReference>
<dbReference type="GeneID" id="66776116"/>
<keyword evidence="5" id="KW-1185">Reference proteome</keyword>
<proteinExistence type="predicted"/>
<keyword evidence="1" id="KW-0812">Transmembrane</keyword>
<reference evidence="3 4" key="1">
    <citation type="submission" date="2018-06" db="EMBL/GenBank/DDBJ databases">
        <authorList>
            <consortium name="Pathogen Informatics"/>
            <person name="Doyle S."/>
        </authorList>
    </citation>
    <scope>NUCLEOTIDE SEQUENCE [LARGE SCALE GENOMIC DNA]</scope>
    <source>
        <strain evidence="3 4">NCTC13834</strain>
    </source>
</reference>
<dbReference type="Proteomes" id="UP000254412">
    <property type="component" value="Unassembled WGS sequence"/>
</dbReference>
<dbReference type="EMBL" id="UHDS01000001">
    <property type="protein sequence ID" value="SUM54425.1"/>
    <property type="molecule type" value="Genomic_DNA"/>
</dbReference>
<reference evidence="2 5" key="2">
    <citation type="submission" date="2021-03" db="EMBL/GenBank/DDBJ databases">
        <title>Staphylococci and Mammaliicocci in bats.</title>
        <authorList>
            <person name="Fountain K."/>
        </authorList>
    </citation>
    <scope>NUCLEOTIDE SEQUENCE [LARGE SCALE GENOMIC DNA]</scope>
    <source>
        <strain evidence="2 5">18_1_E_SW</strain>
    </source>
</reference>
<keyword evidence="1" id="KW-1133">Transmembrane helix</keyword>
<gene>
    <name evidence="2" type="ORF">J3T88_07305</name>
    <name evidence="3" type="ORF">NCTC13834_00712</name>
</gene>
<dbReference type="EMBL" id="JAFNLT010000005">
    <property type="protein sequence ID" value="MBO1227134.1"/>
    <property type="molecule type" value="Genomic_DNA"/>
</dbReference>